<feature type="binding site" evidence="8">
    <location>
        <begin position="22"/>
        <end position="27"/>
    </location>
    <ligand>
        <name>ATP</name>
        <dbReference type="ChEBI" id="CHEBI:30616"/>
    </ligand>
</feature>
<dbReference type="HAMAP" id="MF_01161">
    <property type="entry name" value="tRNA_Ile_lys_synt"/>
    <property type="match status" value="1"/>
</dbReference>
<evidence type="ECO:0000256" key="8">
    <source>
        <dbReference type="HAMAP-Rule" id="MF_01161"/>
    </source>
</evidence>
<proteinExistence type="inferred from homology"/>
<evidence type="ECO:0000256" key="4">
    <source>
        <dbReference type="ARBA" id="ARBA00022694"/>
    </source>
</evidence>
<comment type="domain">
    <text evidence="8">The N-terminal region contains the highly conserved SGGXDS motif, predicted to be a P-loop motif involved in ATP binding.</text>
</comment>
<dbReference type="CDD" id="cd01992">
    <property type="entry name" value="TilS_N"/>
    <property type="match status" value="1"/>
</dbReference>
<dbReference type="PANTHER" id="PTHR43033:SF1">
    <property type="entry name" value="TRNA(ILE)-LYSIDINE SYNTHASE-RELATED"/>
    <property type="match status" value="1"/>
</dbReference>
<dbReference type="GO" id="GO:0032267">
    <property type="term" value="F:tRNA(Ile)-lysidine synthase activity"/>
    <property type="evidence" value="ECO:0007669"/>
    <property type="project" value="UniProtKB-EC"/>
</dbReference>
<dbReference type="EC" id="6.3.4.19" evidence="8"/>
<dbReference type="SUPFAM" id="SSF56037">
    <property type="entry name" value="PheT/TilS domain"/>
    <property type="match status" value="1"/>
</dbReference>
<dbReference type="InterPro" id="IPR012094">
    <property type="entry name" value="tRNA_Ile_lys_synt"/>
</dbReference>
<dbReference type="EMBL" id="JABBFR010000008">
    <property type="protein sequence ID" value="MBT0724361.1"/>
    <property type="molecule type" value="Genomic_DNA"/>
</dbReference>
<comment type="caution">
    <text evidence="10">The sequence shown here is derived from an EMBL/GenBank/DDBJ whole genome shotgun (WGS) entry which is preliminary data.</text>
</comment>
<evidence type="ECO:0000256" key="3">
    <source>
        <dbReference type="ARBA" id="ARBA00022598"/>
    </source>
</evidence>
<sequence>MEPVMVNDLLLHGHRQLLVGFSGGLDSTVLLHKLSQLRLTQSISLRAVYIHHGLSQHADEWLMHCQQLCTDLDIPFISRKVQLLGGQGGIEAEARTLRYRVFQELLTPEEALVTAHHQDDQCETFLLALKRGSGPAGLSAMPSSRQLGKYWHLRPLLRFSRQDLEVYAKEHQLSWIDDESNQDDHYDRNFLRLHILPRLSQRWPQFSRSVARSAELCSEQESLLDELLASDLQRCMADDGSIDIAYLARGTEQKRNALLRRWFSYCGSLLPSRQALTLLWQEVVLSRDDACPQLMINRRYVRRYQQRLYLGRVFSALRGTNLPWPIPSTPLVLPDNLGILRLFPTDTQGLHLRVPSSKERVTVRFGQSAHLHLVGRQGGRSLKKIWQEKGIPAWLRESIPLIYFDEELVCAPGVFITQAGLSSEGESYCLAWQEVDPELKPWVNFSSGEKISFE</sequence>
<evidence type="ECO:0000313" key="11">
    <source>
        <dbReference type="Proteomes" id="UP000790096"/>
    </source>
</evidence>
<dbReference type="SMART" id="SM00977">
    <property type="entry name" value="TilS_C"/>
    <property type="match status" value="1"/>
</dbReference>
<feature type="domain" description="Lysidine-tRNA(Ile) synthetase C-terminal" evidence="9">
    <location>
        <begin position="361"/>
        <end position="432"/>
    </location>
</feature>
<dbReference type="Gene3D" id="1.20.59.20">
    <property type="match status" value="1"/>
</dbReference>
<dbReference type="Gene3D" id="3.40.50.620">
    <property type="entry name" value="HUPs"/>
    <property type="match status" value="1"/>
</dbReference>
<comment type="catalytic activity">
    <reaction evidence="7 8">
        <text>cytidine(34) in tRNA(Ile2) + L-lysine + ATP = lysidine(34) in tRNA(Ile2) + AMP + diphosphate + H(+)</text>
        <dbReference type="Rhea" id="RHEA:43744"/>
        <dbReference type="Rhea" id="RHEA-COMP:10625"/>
        <dbReference type="Rhea" id="RHEA-COMP:10670"/>
        <dbReference type="ChEBI" id="CHEBI:15378"/>
        <dbReference type="ChEBI" id="CHEBI:30616"/>
        <dbReference type="ChEBI" id="CHEBI:32551"/>
        <dbReference type="ChEBI" id="CHEBI:33019"/>
        <dbReference type="ChEBI" id="CHEBI:82748"/>
        <dbReference type="ChEBI" id="CHEBI:83665"/>
        <dbReference type="ChEBI" id="CHEBI:456215"/>
        <dbReference type="EC" id="6.3.4.19"/>
    </reaction>
</comment>
<evidence type="ECO:0000256" key="1">
    <source>
        <dbReference type="ARBA" id="ARBA00004496"/>
    </source>
</evidence>
<dbReference type="InterPro" id="IPR012795">
    <property type="entry name" value="tRNA_Ile_lys_synt_N"/>
</dbReference>
<name>A0ABS5SW70_9GAMM</name>
<dbReference type="Pfam" id="PF11734">
    <property type="entry name" value="TilS_C"/>
    <property type="match status" value="1"/>
</dbReference>
<keyword evidence="5 8" id="KW-0547">Nucleotide-binding</keyword>
<evidence type="ECO:0000256" key="2">
    <source>
        <dbReference type="ARBA" id="ARBA00022490"/>
    </source>
</evidence>
<keyword evidence="4 8" id="KW-0819">tRNA processing</keyword>
<protein>
    <recommendedName>
        <fullName evidence="8">tRNA(Ile)-lysidine synthase</fullName>
        <ecNumber evidence="8">6.3.4.19</ecNumber>
    </recommendedName>
    <alternativeName>
        <fullName evidence="8">tRNA(Ile)-2-lysyl-cytidine synthase</fullName>
    </alternativeName>
    <alternativeName>
        <fullName evidence="8">tRNA(Ile)-lysidine synthetase</fullName>
    </alternativeName>
</protein>
<evidence type="ECO:0000259" key="9">
    <source>
        <dbReference type="SMART" id="SM00977"/>
    </source>
</evidence>
<gene>
    <name evidence="8 10" type="primary">tilS</name>
    <name evidence="10" type="ORF">HH682_07885</name>
</gene>
<dbReference type="SUPFAM" id="SSF52402">
    <property type="entry name" value="Adenine nucleotide alpha hydrolases-like"/>
    <property type="match status" value="1"/>
</dbReference>
<comment type="similarity">
    <text evidence="8">Belongs to the tRNA(Ile)-lysidine synthase family.</text>
</comment>
<keyword evidence="3 8" id="KW-0436">Ligase</keyword>
<dbReference type="Proteomes" id="UP000790096">
    <property type="component" value="Unassembled WGS sequence"/>
</dbReference>
<dbReference type="InterPro" id="IPR015262">
    <property type="entry name" value="tRNA_Ile_lys_synt_subst-bd"/>
</dbReference>
<evidence type="ECO:0000256" key="7">
    <source>
        <dbReference type="ARBA" id="ARBA00048539"/>
    </source>
</evidence>
<dbReference type="InterPro" id="IPR014729">
    <property type="entry name" value="Rossmann-like_a/b/a_fold"/>
</dbReference>
<reference evidence="10 11" key="1">
    <citation type="submission" date="2020-04" db="EMBL/GenBank/DDBJ databases">
        <title>Genome sequencing of Rosenbergiella species.</title>
        <authorList>
            <person name="Alvarez-Perez S."/>
            <person name="Lievens B."/>
        </authorList>
    </citation>
    <scope>NUCLEOTIDE SEQUENCE [LARGE SCALE GENOMIC DNA]</scope>
    <source>
        <strain evidence="10 11">S61</strain>
    </source>
</reference>
<dbReference type="InterPro" id="IPR011063">
    <property type="entry name" value="TilS/TtcA_N"/>
</dbReference>
<dbReference type="NCBIfam" id="TIGR02432">
    <property type="entry name" value="lysidine_TilS_N"/>
    <property type="match status" value="1"/>
</dbReference>
<comment type="function">
    <text evidence="8">Ligates lysine onto the cytidine present at position 34 of the AUA codon-specific tRNA(Ile) that contains the anticodon CAU, in an ATP-dependent manner. Cytidine is converted to lysidine, thus changing the amino acid specificity of the tRNA from methionine to isoleucine.</text>
</comment>
<organism evidence="10 11">
    <name type="scientific">Rosenbergiella gaditana</name>
    <dbReference type="NCBI Taxonomy" id="2726987"/>
    <lineage>
        <taxon>Bacteria</taxon>
        <taxon>Pseudomonadati</taxon>
        <taxon>Pseudomonadota</taxon>
        <taxon>Gammaproteobacteria</taxon>
        <taxon>Enterobacterales</taxon>
        <taxon>Erwiniaceae</taxon>
        <taxon>Rosenbergiella</taxon>
    </lineage>
</organism>
<evidence type="ECO:0000256" key="5">
    <source>
        <dbReference type="ARBA" id="ARBA00022741"/>
    </source>
</evidence>
<dbReference type="SUPFAM" id="SSF82829">
    <property type="entry name" value="MesJ substrate recognition domain-like"/>
    <property type="match status" value="1"/>
</dbReference>
<dbReference type="NCBIfam" id="TIGR02433">
    <property type="entry name" value="lysidine_TilS_C"/>
    <property type="match status" value="1"/>
</dbReference>
<keyword evidence="6 8" id="KW-0067">ATP-binding</keyword>
<accession>A0ABS5SW70</accession>
<dbReference type="PANTHER" id="PTHR43033">
    <property type="entry name" value="TRNA(ILE)-LYSIDINE SYNTHASE-RELATED"/>
    <property type="match status" value="1"/>
</dbReference>
<dbReference type="Pfam" id="PF01171">
    <property type="entry name" value="ATP_bind_3"/>
    <property type="match status" value="1"/>
</dbReference>
<comment type="subcellular location">
    <subcellularLocation>
        <location evidence="1 8">Cytoplasm</location>
    </subcellularLocation>
</comment>
<keyword evidence="11" id="KW-1185">Reference proteome</keyword>
<evidence type="ECO:0000313" key="10">
    <source>
        <dbReference type="EMBL" id="MBT0724361.1"/>
    </source>
</evidence>
<keyword evidence="2 8" id="KW-0963">Cytoplasm</keyword>
<dbReference type="Pfam" id="PF09179">
    <property type="entry name" value="TilS"/>
    <property type="match status" value="1"/>
</dbReference>
<dbReference type="InterPro" id="IPR012796">
    <property type="entry name" value="Lysidine-tRNA-synth_C"/>
</dbReference>
<evidence type="ECO:0000256" key="6">
    <source>
        <dbReference type="ARBA" id="ARBA00022840"/>
    </source>
</evidence>